<protein>
    <submittedName>
        <fullName evidence="16">Glutamate synthase central domain protein</fullName>
    </submittedName>
</protein>
<dbReference type="GO" id="GO:0051538">
    <property type="term" value="F:3 iron, 4 sulfur cluster binding"/>
    <property type="evidence" value="ECO:0007669"/>
    <property type="project" value="UniProtKB-KW"/>
</dbReference>
<keyword evidence="8" id="KW-0315">Glutamine amidotransferase</keyword>
<evidence type="ECO:0000256" key="5">
    <source>
        <dbReference type="ARBA" id="ARBA00022630"/>
    </source>
</evidence>
<dbReference type="InterPro" id="IPR050711">
    <property type="entry name" value="ET-N_metabolism_enzyme"/>
</dbReference>
<evidence type="ECO:0000256" key="3">
    <source>
        <dbReference type="ARBA" id="ARBA00009716"/>
    </source>
</evidence>
<dbReference type="PANTHER" id="PTHR11938:SF133">
    <property type="entry name" value="GLUTAMATE SYNTHASE (NADH)"/>
    <property type="match status" value="1"/>
</dbReference>
<keyword evidence="4" id="KW-0028">Amino-acid biosynthesis</keyword>
<dbReference type="PATRIC" id="fig|1299334.3.peg.2890"/>
<evidence type="ECO:0000256" key="6">
    <source>
        <dbReference type="ARBA" id="ARBA00022643"/>
    </source>
</evidence>
<evidence type="ECO:0000256" key="14">
    <source>
        <dbReference type="ARBA" id="ARBA00029440"/>
    </source>
</evidence>
<dbReference type="GO" id="GO:0046872">
    <property type="term" value="F:metal ion binding"/>
    <property type="evidence" value="ECO:0007669"/>
    <property type="project" value="UniProtKB-KW"/>
</dbReference>
<evidence type="ECO:0000256" key="9">
    <source>
        <dbReference type="ARBA" id="ARBA00023002"/>
    </source>
</evidence>
<comment type="cofactor">
    <cofactor evidence="2">
        <name>[3Fe-4S] cluster</name>
        <dbReference type="ChEBI" id="CHEBI:21137"/>
    </cofactor>
</comment>
<dbReference type="Gene3D" id="3.20.20.70">
    <property type="entry name" value="Aldolase class I"/>
    <property type="match status" value="1"/>
</dbReference>
<dbReference type="GO" id="GO:0015930">
    <property type="term" value="F:glutamate synthase activity"/>
    <property type="evidence" value="ECO:0007669"/>
    <property type="project" value="InterPro"/>
</dbReference>
<keyword evidence="9" id="KW-0560">Oxidoreductase</keyword>
<evidence type="ECO:0000256" key="8">
    <source>
        <dbReference type="ARBA" id="ARBA00022962"/>
    </source>
</evidence>
<dbReference type="InterPro" id="IPR017932">
    <property type="entry name" value="GATase_2_dom"/>
</dbReference>
<evidence type="ECO:0000256" key="13">
    <source>
        <dbReference type="ARBA" id="ARBA00023291"/>
    </source>
</evidence>
<dbReference type="InterPro" id="IPR029055">
    <property type="entry name" value="Ntn_hydrolases_N"/>
</dbReference>
<dbReference type="SUPFAM" id="SSF51395">
    <property type="entry name" value="FMN-linked oxidoreductases"/>
    <property type="match status" value="1"/>
</dbReference>
<dbReference type="SUPFAM" id="SSF56235">
    <property type="entry name" value="N-terminal nucleophile aminohydrolases (Ntn hydrolases)"/>
    <property type="match status" value="1"/>
</dbReference>
<keyword evidence="10" id="KW-0408">Iron</keyword>
<dbReference type="CDD" id="cd00713">
    <property type="entry name" value="GltS"/>
    <property type="match status" value="1"/>
</dbReference>
<keyword evidence="12" id="KW-0314">Glutamate biosynthesis</keyword>
<keyword evidence="5" id="KW-0285">Flavoprotein</keyword>
<evidence type="ECO:0000256" key="7">
    <source>
        <dbReference type="ARBA" id="ARBA00022723"/>
    </source>
</evidence>
<evidence type="ECO:0000256" key="4">
    <source>
        <dbReference type="ARBA" id="ARBA00022605"/>
    </source>
</evidence>
<evidence type="ECO:0000259" key="15">
    <source>
        <dbReference type="PROSITE" id="PS51278"/>
    </source>
</evidence>
<comment type="similarity">
    <text evidence="3">Belongs to the glutamate synthase family.</text>
</comment>
<evidence type="ECO:0000256" key="1">
    <source>
        <dbReference type="ARBA" id="ARBA00001917"/>
    </source>
</evidence>
<dbReference type="InterPro" id="IPR006982">
    <property type="entry name" value="Glu_synth_centr_N"/>
</dbReference>
<keyword evidence="13" id="KW-0003">3Fe-4S</keyword>
<dbReference type="EMBL" id="JAOB01000029">
    <property type="protein sequence ID" value="EUA56750.1"/>
    <property type="molecule type" value="Genomic_DNA"/>
</dbReference>
<keyword evidence="7" id="KW-0479">Metal-binding</keyword>
<dbReference type="InterPro" id="IPR013785">
    <property type="entry name" value="Aldolase_TIM"/>
</dbReference>
<evidence type="ECO:0000256" key="2">
    <source>
        <dbReference type="ARBA" id="ARBA00001927"/>
    </source>
</evidence>
<name>X8CNB3_MYCXE</name>
<comment type="cofactor">
    <cofactor evidence="1">
        <name>FMN</name>
        <dbReference type="ChEBI" id="CHEBI:58210"/>
    </cofactor>
</comment>
<gene>
    <name evidence="16" type="ORF">I553_8804</name>
</gene>
<organism evidence="16">
    <name type="scientific">Mycobacterium xenopi 4042</name>
    <dbReference type="NCBI Taxonomy" id="1299334"/>
    <lineage>
        <taxon>Bacteria</taxon>
        <taxon>Bacillati</taxon>
        <taxon>Actinomycetota</taxon>
        <taxon>Actinomycetes</taxon>
        <taxon>Mycobacteriales</taxon>
        <taxon>Mycobacteriaceae</taxon>
        <taxon>Mycobacterium</taxon>
    </lineage>
</organism>
<evidence type="ECO:0000256" key="11">
    <source>
        <dbReference type="ARBA" id="ARBA00023014"/>
    </source>
</evidence>
<dbReference type="PANTHER" id="PTHR11938">
    <property type="entry name" value="FAD NADPH DEHYDROGENASE/OXIDOREDUCTASE"/>
    <property type="match status" value="1"/>
</dbReference>
<comment type="caution">
    <text evidence="16">The sequence shown here is derived from an EMBL/GenBank/DDBJ whole genome shotgun (WGS) entry which is preliminary data.</text>
</comment>
<keyword evidence="11" id="KW-0411">Iron-sulfur</keyword>
<dbReference type="AlphaFoldDB" id="X8CNB3"/>
<dbReference type="Pfam" id="PF04898">
    <property type="entry name" value="Glu_syn_central"/>
    <property type="match status" value="1"/>
</dbReference>
<keyword evidence="6" id="KW-0288">FMN</keyword>
<evidence type="ECO:0000256" key="12">
    <source>
        <dbReference type="ARBA" id="ARBA00023164"/>
    </source>
</evidence>
<dbReference type="PROSITE" id="PS51278">
    <property type="entry name" value="GATASE_TYPE_2"/>
    <property type="match status" value="1"/>
</dbReference>
<reference evidence="16" key="1">
    <citation type="submission" date="2014-01" db="EMBL/GenBank/DDBJ databases">
        <authorList>
            <person name="Brown-Elliot B."/>
            <person name="Wallace R."/>
            <person name="Lenaerts A."/>
            <person name="Ordway D."/>
            <person name="DeGroote M.A."/>
            <person name="Parker T."/>
            <person name="Sizemore C."/>
            <person name="Tallon L.J."/>
            <person name="Sadzewicz L.K."/>
            <person name="Sengamalay N."/>
            <person name="Fraser C.M."/>
            <person name="Hine E."/>
            <person name="Shefchek K.A."/>
            <person name="Das S.P."/>
            <person name="Tettelin H."/>
        </authorList>
    </citation>
    <scope>NUCLEOTIDE SEQUENCE [LARGE SCALE GENOMIC DNA]</scope>
    <source>
        <strain evidence="16">4042</strain>
    </source>
</reference>
<sequence length="369" mass="41449">MTLERRAYVIRKRAEHELGTKGPGQDGPGRETVYFPSLSGQTFVYKGMLTTPQLKAFYLDLQDDRLESALGIVHSRFSTNTFPSWPLAHPYRRIAHNGEINTVTGNENWMRAREALVKTDIFGSYDDVQKLFPICTRGGSDTARFDEVLEFLHLGGRSLAHAVLMMIPEAWERHESMDPARRAFYQYHASLMEPWDGPASMTFTDGTVVGAVLDRNGLRPSRIWVTDDGLVVMASEAGVLDLDPSKVVRRMRLQPGRMFLVDTAQGRIVDDEEIKAELAAQHPYQEWLDRGLIPLDKLPQGNYVRMPHHRVVLRQLMFGYTYEELNLLVAPMARTGAEPIGSMGTDTPVAVLSHRPGCCSTTSTSCSPR</sequence>
<dbReference type="GO" id="GO:0006537">
    <property type="term" value="P:glutamate biosynthetic process"/>
    <property type="evidence" value="ECO:0007669"/>
    <property type="project" value="UniProtKB-KW"/>
</dbReference>
<accession>X8CNB3</accession>
<evidence type="ECO:0000313" key="16">
    <source>
        <dbReference type="EMBL" id="EUA56750.1"/>
    </source>
</evidence>
<dbReference type="GO" id="GO:0019676">
    <property type="term" value="P:ammonia assimilation cycle"/>
    <property type="evidence" value="ECO:0007669"/>
    <property type="project" value="TreeGrafter"/>
</dbReference>
<dbReference type="Gene3D" id="3.60.20.10">
    <property type="entry name" value="Glutamine Phosphoribosylpyrophosphate, subunit 1, domain 1"/>
    <property type="match status" value="1"/>
</dbReference>
<evidence type="ECO:0000256" key="10">
    <source>
        <dbReference type="ARBA" id="ARBA00023004"/>
    </source>
</evidence>
<proteinExistence type="inferred from homology"/>
<comment type="pathway">
    <text evidence="14">Amino-acid biosynthesis.</text>
</comment>
<dbReference type="Pfam" id="PF00310">
    <property type="entry name" value="GATase_2"/>
    <property type="match status" value="1"/>
</dbReference>
<feature type="domain" description="Glutamine amidotransferase type-2" evidence="15">
    <location>
        <begin position="1"/>
        <end position="264"/>
    </location>
</feature>